<evidence type="ECO:0000256" key="4">
    <source>
        <dbReference type="ARBA" id="ARBA00004659"/>
    </source>
</evidence>
<dbReference type="InterPro" id="IPR005764">
    <property type="entry name" value="Ade_phspho_trans"/>
</dbReference>
<evidence type="ECO:0000256" key="2">
    <source>
        <dbReference type="ARBA" id="ARBA00003968"/>
    </source>
</evidence>
<evidence type="ECO:0000256" key="7">
    <source>
        <dbReference type="ARBA" id="ARBA00022490"/>
    </source>
</evidence>
<dbReference type="InterPro" id="IPR000836">
    <property type="entry name" value="PRTase_dom"/>
</dbReference>
<evidence type="ECO:0000256" key="10">
    <source>
        <dbReference type="ARBA" id="ARBA00022726"/>
    </source>
</evidence>
<organism evidence="13 14">
    <name type="scientific">Streptomyces enissocaesilis</name>
    <dbReference type="NCBI Taxonomy" id="332589"/>
    <lineage>
        <taxon>Bacteria</taxon>
        <taxon>Bacillati</taxon>
        <taxon>Actinomycetota</taxon>
        <taxon>Actinomycetes</taxon>
        <taxon>Kitasatosporales</taxon>
        <taxon>Streptomycetaceae</taxon>
        <taxon>Streptomyces</taxon>
        <taxon>Streptomyces rochei group</taxon>
    </lineage>
</organism>
<dbReference type="Pfam" id="PF00156">
    <property type="entry name" value="Pribosyltran"/>
    <property type="match status" value="1"/>
</dbReference>
<dbReference type="GO" id="GO:0016757">
    <property type="term" value="F:glycosyltransferase activity"/>
    <property type="evidence" value="ECO:0007669"/>
    <property type="project" value="UniProtKB-KW"/>
</dbReference>
<evidence type="ECO:0000256" key="11">
    <source>
        <dbReference type="HAMAP-Rule" id="MF_00004"/>
    </source>
</evidence>
<dbReference type="CDD" id="cd06223">
    <property type="entry name" value="PRTases_typeI"/>
    <property type="match status" value="1"/>
</dbReference>
<dbReference type="EMBL" id="BAAAUD010000038">
    <property type="protein sequence ID" value="GAA2948499.1"/>
    <property type="molecule type" value="Genomic_DNA"/>
</dbReference>
<comment type="subcellular location">
    <subcellularLocation>
        <location evidence="3 11">Cytoplasm</location>
    </subcellularLocation>
</comment>
<evidence type="ECO:0000313" key="14">
    <source>
        <dbReference type="Proteomes" id="UP001500403"/>
    </source>
</evidence>
<dbReference type="NCBIfam" id="NF002636">
    <property type="entry name" value="PRK02304.1-5"/>
    <property type="match status" value="1"/>
</dbReference>
<dbReference type="HAMAP" id="MF_00004">
    <property type="entry name" value="Aden_phosphoribosyltr"/>
    <property type="match status" value="1"/>
</dbReference>
<keyword evidence="7 11" id="KW-0963">Cytoplasm</keyword>
<keyword evidence="10 11" id="KW-0660">Purine salvage</keyword>
<dbReference type="InterPro" id="IPR029057">
    <property type="entry name" value="PRTase-like"/>
</dbReference>
<evidence type="ECO:0000256" key="9">
    <source>
        <dbReference type="ARBA" id="ARBA00022679"/>
    </source>
</evidence>
<evidence type="ECO:0000256" key="6">
    <source>
        <dbReference type="ARBA" id="ARBA00011893"/>
    </source>
</evidence>
<accession>A0ABN3XEY0</accession>
<dbReference type="EC" id="2.4.2.7" evidence="6 11"/>
<evidence type="ECO:0000256" key="5">
    <source>
        <dbReference type="ARBA" id="ARBA00008391"/>
    </source>
</evidence>
<comment type="caution">
    <text evidence="13">The sequence shown here is derived from an EMBL/GenBank/DDBJ whole genome shotgun (WGS) entry which is preliminary data.</text>
</comment>
<name>A0ABN3XEY0_9ACTN</name>
<dbReference type="NCBIfam" id="TIGR01090">
    <property type="entry name" value="apt"/>
    <property type="match status" value="1"/>
</dbReference>
<dbReference type="InterPro" id="IPR050054">
    <property type="entry name" value="UPRTase/APRTase"/>
</dbReference>
<gene>
    <name evidence="11" type="primary">apt</name>
    <name evidence="13" type="ORF">GCM10010446_37130</name>
</gene>
<keyword evidence="14" id="KW-1185">Reference proteome</keyword>
<evidence type="ECO:0000256" key="3">
    <source>
        <dbReference type="ARBA" id="ARBA00004496"/>
    </source>
</evidence>
<dbReference type="NCBIfam" id="NF002634">
    <property type="entry name" value="PRK02304.1-3"/>
    <property type="match status" value="1"/>
</dbReference>
<comment type="pathway">
    <text evidence="4 11">Purine metabolism; AMP biosynthesis via salvage pathway; AMP from adenine: step 1/1.</text>
</comment>
<dbReference type="PANTHER" id="PTHR32315">
    <property type="entry name" value="ADENINE PHOSPHORIBOSYLTRANSFERASE"/>
    <property type="match status" value="1"/>
</dbReference>
<keyword evidence="9 11" id="KW-0808">Transferase</keyword>
<feature type="domain" description="Phosphoribosyltransferase" evidence="12">
    <location>
        <begin position="56"/>
        <end position="155"/>
    </location>
</feature>
<evidence type="ECO:0000259" key="12">
    <source>
        <dbReference type="Pfam" id="PF00156"/>
    </source>
</evidence>
<sequence>MTTSTQDLLLSRIRDVPDHPQPGVVFKDITPLLADPVAFTALTDALAELCVRCGATKIVGLEARGFILAAPVAVRAGLGFIPVRKAGKLPGATLSQAYELEYGTAEIEIHAEDLADGDRVMVIDDVLATGGTAEASLELIRRAGAQVAGVAVLMELGFLGGRGRLEPALRGAPLDALITV</sequence>
<dbReference type="RefSeq" id="WP_344496503.1">
    <property type="nucleotide sequence ID" value="NZ_BAAAUD010000038.1"/>
</dbReference>
<reference evidence="13 14" key="1">
    <citation type="journal article" date="2019" name="Int. J. Syst. Evol. Microbiol.">
        <title>The Global Catalogue of Microorganisms (GCM) 10K type strain sequencing project: providing services to taxonomists for standard genome sequencing and annotation.</title>
        <authorList>
            <consortium name="The Broad Institute Genomics Platform"/>
            <consortium name="The Broad Institute Genome Sequencing Center for Infectious Disease"/>
            <person name="Wu L."/>
            <person name="Ma J."/>
        </authorList>
    </citation>
    <scope>NUCLEOTIDE SEQUENCE [LARGE SCALE GENOMIC DNA]</scope>
    <source>
        <strain evidence="13 14">JCM 9088</strain>
    </source>
</reference>
<dbReference type="SUPFAM" id="SSF53271">
    <property type="entry name" value="PRTase-like"/>
    <property type="match status" value="1"/>
</dbReference>
<dbReference type="Gene3D" id="3.40.50.2020">
    <property type="match status" value="1"/>
</dbReference>
<comment type="function">
    <text evidence="2 11">Catalyzes a salvage reaction resulting in the formation of AMP, that is energically less costly than de novo synthesis.</text>
</comment>
<dbReference type="PANTHER" id="PTHR32315:SF3">
    <property type="entry name" value="ADENINE PHOSPHORIBOSYLTRANSFERASE"/>
    <property type="match status" value="1"/>
</dbReference>
<proteinExistence type="inferred from homology"/>
<keyword evidence="8 11" id="KW-0328">Glycosyltransferase</keyword>
<protein>
    <recommendedName>
        <fullName evidence="6 11">Adenine phosphoribosyltransferase</fullName>
        <shortName evidence="11">APRT</shortName>
        <ecNumber evidence="6 11">2.4.2.7</ecNumber>
    </recommendedName>
</protein>
<comment type="subunit">
    <text evidence="11">Homodimer.</text>
</comment>
<evidence type="ECO:0000256" key="1">
    <source>
        <dbReference type="ARBA" id="ARBA00000868"/>
    </source>
</evidence>
<comment type="catalytic activity">
    <reaction evidence="1 11">
        <text>AMP + diphosphate = 5-phospho-alpha-D-ribose 1-diphosphate + adenine</text>
        <dbReference type="Rhea" id="RHEA:16609"/>
        <dbReference type="ChEBI" id="CHEBI:16708"/>
        <dbReference type="ChEBI" id="CHEBI:33019"/>
        <dbReference type="ChEBI" id="CHEBI:58017"/>
        <dbReference type="ChEBI" id="CHEBI:456215"/>
        <dbReference type="EC" id="2.4.2.7"/>
    </reaction>
</comment>
<evidence type="ECO:0000256" key="8">
    <source>
        <dbReference type="ARBA" id="ARBA00022676"/>
    </source>
</evidence>
<dbReference type="Proteomes" id="UP001500403">
    <property type="component" value="Unassembled WGS sequence"/>
</dbReference>
<evidence type="ECO:0000313" key="13">
    <source>
        <dbReference type="EMBL" id="GAA2948499.1"/>
    </source>
</evidence>
<comment type="similarity">
    <text evidence="5 11">Belongs to the purine/pyrimidine phosphoribosyltransferase family.</text>
</comment>